<dbReference type="STRING" id="459349.CLOAM1670"/>
<dbReference type="eggNOG" id="COG3206">
    <property type="taxonomic scope" value="Bacteria"/>
</dbReference>
<keyword evidence="4 6" id="KW-1133">Transmembrane helix</keyword>
<dbReference type="OrthoDB" id="8884120at2"/>
<dbReference type="InterPro" id="IPR003856">
    <property type="entry name" value="LPS_length_determ_N"/>
</dbReference>
<feature type="domain" description="Polysaccharide chain length determinant N-terminal" evidence="7">
    <location>
        <begin position="4"/>
        <end position="102"/>
    </location>
</feature>
<feature type="transmembrane region" description="Helical" evidence="6">
    <location>
        <begin position="349"/>
        <end position="370"/>
    </location>
</feature>
<evidence type="ECO:0000256" key="3">
    <source>
        <dbReference type="ARBA" id="ARBA00022692"/>
    </source>
</evidence>
<evidence type="ECO:0000313" key="8">
    <source>
        <dbReference type="EMBL" id="CAO81506.1"/>
    </source>
</evidence>
<dbReference type="HOGENOM" id="CLU_051175_1_0_0"/>
<dbReference type="GO" id="GO:0004713">
    <property type="term" value="F:protein tyrosine kinase activity"/>
    <property type="evidence" value="ECO:0007669"/>
    <property type="project" value="TreeGrafter"/>
</dbReference>
<dbReference type="RefSeq" id="WP_015425364.1">
    <property type="nucleotide sequence ID" value="NC_020449.1"/>
</dbReference>
<dbReference type="PANTHER" id="PTHR32309:SF13">
    <property type="entry name" value="FERRIC ENTEROBACTIN TRANSPORT PROTEIN FEPE"/>
    <property type="match status" value="1"/>
</dbReference>
<proteinExistence type="predicted"/>
<keyword evidence="5 6" id="KW-0472">Membrane</keyword>
<organism evidence="8 9">
    <name type="scientific">Cloacimonas acidaminovorans (strain Evry)</name>
    <dbReference type="NCBI Taxonomy" id="459349"/>
    <lineage>
        <taxon>Bacteria</taxon>
        <taxon>Pseudomonadati</taxon>
        <taxon>Candidatus Cloacimonadota</taxon>
        <taxon>Candidatus Cloacimonadia</taxon>
        <taxon>Candidatus Cloacimonadales</taxon>
        <taxon>Candidatus Cloacimonadaceae</taxon>
        <taxon>Candidatus Cloacimonas</taxon>
    </lineage>
</organism>
<dbReference type="GO" id="GO:0005886">
    <property type="term" value="C:plasma membrane"/>
    <property type="evidence" value="ECO:0007669"/>
    <property type="project" value="UniProtKB-SubCell"/>
</dbReference>
<keyword evidence="9" id="KW-1185">Reference proteome</keyword>
<dbReference type="AlphaFoldDB" id="B0VFR9"/>
<dbReference type="InterPro" id="IPR050445">
    <property type="entry name" value="Bact_polysacc_biosynth/exp"/>
</dbReference>
<name>B0VFR9_CLOAI</name>
<protein>
    <recommendedName>
        <fullName evidence="7">Polysaccharide chain length determinant N-terminal domain-containing protein</fullName>
    </recommendedName>
</protein>
<keyword evidence="3 6" id="KW-0812">Transmembrane</keyword>
<evidence type="ECO:0000256" key="5">
    <source>
        <dbReference type="ARBA" id="ARBA00023136"/>
    </source>
</evidence>
<dbReference type="KEGG" id="caci:CLOAM1670"/>
<accession>B0VFR9</accession>
<dbReference type="PANTHER" id="PTHR32309">
    <property type="entry name" value="TYROSINE-PROTEIN KINASE"/>
    <property type="match status" value="1"/>
</dbReference>
<dbReference type="Pfam" id="PF02706">
    <property type="entry name" value="Wzz"/>
    <property type="match status" value="1"/>
</dbReference>
<evidence type="ECO:0000256" key="1">
    <source>
        <dbReference type="ARBA" id="ARBA00004651"/>
    </source>
</evidence>
<feature type="transmembrane region" description="Helical" evidence="6">
    <location>
        <begin position="21"/>
        <end position="44"/>
    </location>
</feature>
<gene>
    <name evidence="8" type="ordered locus">CLOAM1670</name>
</gene>
<dbReference type="EMBL" id="CU466930">
    <property type="protein sequence ID" value="CAO81506.1"/>
    <property type="molecule type" value="Genomic_DNA"/>
</dbReference>
<evidence type="ECO:0000256" key="6">
    <source>
        <dbReference type="SAM" id="Phobius"/>
    </source>
</evidence>
<keyword evidence="2" id="KW-1003">Cell membrane</keyword>
<comment type="subcellular location">
    <subcellularLocation>
        <location evidence="1">Cell membrane</location>
        <topology evidence="1">Multi-pass membrane protein</topology>
    </subcellularLocation>
</comment>
<evidence type="ECO:0000256" key="2">
    <source>
        <dbReference type="ARBA" id="ARBA00022475"/>
    </source>
</evidence>
<sequence>MNKNELGLLDIILVIAKRKTLVISICLLVAIGAIIYSLVVPQYWESKATLMPIAESGSLGSLGGGFMDLLGSGLLQTDKYDMAVDFIYIMQSRKFQEEVIRKFNLIPYYKINEPDTLKAMELAVKKLSESTMQIFYDQKTYLVNIIAETKNKELSRQIVQYHLDSLNKYILHSKMSKGRQKREFLEKQVDSHLQAVYSLSEQIRDFQKKNRSIDITQQTEAQLELYSDIVAEYMQTEIEHSLALSQYSADSPVVINLAEKLQLLKKKIKSLEKSGSDLVPEYIVQIDKIPDLAMQYAQMMLNLEIEKKIIEYLYPQFELAKLEEVKDLPTFEVYDAPQLAGIRSKPKRALTVVISTVAAFILSCLLALIIESLQGENKEKTQAIKAALFGRKKAS</sequence>
<dbReference type="Proteomes" id="UP000002019">
    <property type="component" value="Chromosome"/>
</dbReference>
<evidence type="ECO:0000259" key="7">
    <source>
        <dbReference type="Pfam" id="PF02706"/>
    </source>
</evidence>
<reference evidence="8 9" key="1">
    <citation type="journal article" date="2008" name="J. Bacteriol.">
        <title>'Candidatus Cloacamonas acidaminovorans': genome sequence reconstruction provides a first glimpse of a new bacterial division.</title>
        <authorList>
            <person name="Pelletier E."/>
            <person name="Kreimeyer A."/>
            <person name="Bocs S."/>
            <person name="Rouy Z."/>
            <person name="Gyapay G."/>
            <person name="Chouari R."/>
            <person name="Riviere D."/>
            <person name="Ganesan A."/>
            <person name="Daegelen P."/>
            <person name="Sghir A."/>
            <person name="Cohen G.N."/>
            <person name="Medigue C."/>
            <person name="Weissenbach J."/>
            <person name="Le Paslier D."/>
        </authorList>
    </citation>
    <scope>NUCLEOTIDE SEQUENCE [LARGE SCALE GENOMIC DNA]</scope>
    <source>
        <strain evidence="9">Evry</strain>
    </source>
</reference>
<evidence type="ECO:0000256" key="4">
    <source>
        <dbReference type="ARBA" id="ARBA00022989"/>
    </source>
</evidence>
<evidence type="ECO:0000313" key="9">
    <source>
        <dbReference type="Proteomes" id="UP000002019"/>
    </source>
</evidence>